<proteinExistence type="predicted"/>
<gene>
    <name evidence="5" type="ORF">F8R14_04270</name>
</gene>
<dbReference type="SUPFAM" id="SSF53098">
    <property type="entry name" value="Ribonuclease H-like"/>
    <property type="match status" value="1"/>
</dbReference>
<keyword evidence="2" id="KW-0378">Hydrolase</keyword>
<evidence type="ECO:0000256" key="1">
    <source>
        <dbReference type="ARBA" id="ARBA00022722"/>
    </source>
</evidence>
<dbReference type="EMBL" id="WBKH01000004">
    <property type="protein sequence ID" value="KAB1478923.1"/>
    <property type="molecule type" value="Genomic_DNA"/>
</dbReference>
<dbReference type="InterPro" id="IPR047201">
    <property type="entry name" value="ERI-1_3'hExo-like"/>
</dbReference>
<dbReference type="Gene3D" id="3.30.420.10">
    <property type="entry name" value="Ribonuclease H-like superfamily/Ribonuclease H"/>
    <property type="match status" value="1"/>
</dbReference>
<evidence type="ECO:0000256" key="2">
    <source>
        <dbReference type="ARBA" id="ARBA00022801"/>
    </source>
</evidence>
<comment type="caution">
    <text evidence="5">The sequence shown here is derived from an EMBL/GenBank/DDBJ whole genome shotgun (WGS) entry which is preliminary data.</text>
</comment>
<dbReference type="GO" id="GO:0000175">
    <property type="term" value="F:3'-5'-RNA exonuclease activity"/>
    <property type="evidence" value="ECO:0007669"/>
    <property type="project" value="InterPro"/>
</dbReference>
<dbReference type="InterPro" id="IPR036397">
    <property type="entry name" value="RNaseH_sf"/>
</dbReference>
<dbReference type="AlphaFoldDB" id="A0A833CBB4"/>
<dbReference type="Proteomes" id="UP000434554">
    <property type="component" value="Unassembled WGS sequence"/>
</dbReference>
<evidence type="ECO:0000313" key="5">
    <source>
        <dbReference type="EMBL" id="KAB1478923.1"/>
    </source>
</evidence>
<feature type="domain" description="Exonuclease" evidence="4">
    <location>
        <begin position="2"/>
        <end position="187"/>
    </location>
</feature>
<keyword evidence="3 5" id="KW-0269">Exonuclease</keyword>
<dbReference type="CDD" id="cd06133">
    <property type="entry name" value="ERI-1_3'hExo_like"/>
    <property type="match status" value="1"/>
</dbReference>
<dbReference type="InterPro" id="IPR012337">
    <property type="entry name" value="RNaseH-like_sf"/>
</dbReference>
<protein>
    <submittedName>
        <fullName evidence="5">Exonuclease domain-containing protein</fullName>
    </submittedName>
</protein>
<reference evidence="5 6" key="1">
    <citation type="submission" date="2019-09" db="EMBL/GenBank/DDBJ databases">
        <title>Draft genome sequence of 3 type strains from the CCUG.</title>
        <authorList>
            <person name="Pineiro-Iglesias B."/>
            <person name="Tunovic T."/>
            <person name="Unosson C."/>
            <person name="Inganas E."/>
            <person name="Ohlen M."/>
            <person name="Cardew S."/>
            <person name="Jensie-Markopoulos S."/>
            <person name="Salva-Serra F."/>
            <person name="Jaen-Luchoro D."/>
            <person name="Karlsson R."/>
            <person name="Svensson-Stadler L."/>
            <person name="Chun J."/>
            <person name="Moore E."/>
        </authorList>
    </citation>
    <scope>NUCLEOTIDE SEQUENCE [LARGE SCALE GENOMIC DNA]</scope>
    <source>
        <strain evidence="5 6">CCUG 65427</strain>
    </source>
</reference>
<keyword evidence="1" id="KW-0540">Nuclease</keyword>
<dbReference type="PANTHER" id="PTHR23044">
    <property type="entry name" value="3'-5' EXONUCLEASE ERI1-RELATED"/>
    <property type="match status" value="1"/>
</dbReference>
<dbReference type="GeneID" id="83054917"/>
<dbReference type="RefSeq" id="WP_006556902.1">
    <property type="nucleotide sequence ID" value="NZ_CALMIE010000066.1"/>
</dbReference>
<name>A0A833CBB4_9FIRM</name>
<sequence length="338" mass="39160">MTYVIFDLEWNQPFANDISFMKRTGLPVSGEIIQIGAIKLDDNLELTDTFSTFVKPQYLTRMHKHVEKLTHISANDLAMGVSFVQAYQNFEDWCGKEAVFLTWGSDDIVMLRENLKLFGLPGTIKHTWYDAQLIFAYLQHGNTQQVALSKAMEELNITQDELTAHDALNDSIFTGYVCKAIPLARGIAQYEQITKNTYSQAYFPEPISFFIYENFHDKRKVLHDNKVRRAHCPECQSLLTTNKIQRLSGDKFLSIGRCPHHGLFGVHWRIGKYMKRNRELSYYVTKTLTAAPEELQTLYEERAETNRKKEEAYLARMAAKQAEEDAKQEFFNNNDKIK</sequence>
<dbReference type="SMART" id="SM00479">
    <property type="entry name" value="EXOIII"/>
    <property type="match status" value="1"/>
</dbReference>
<dbReference type="InterPro" id="IPR051274">
    <property type="entry name" value="3-5_Exoribonuclease"/>
</dbReference>
<evidence type="ECO:0000256" key="3">
    <source>
        <dbReference type="ARBA" id="ARBA00022839"/>
    </source>
</evidence>
<organism evidence="5 6">
    <name type="scientific">Veillonella seminalis</name>
    <dbReference type="NCBI Taxonomy" id="1502943"/>
    <lineage>
        <taxon>Bacteria</taxon>
        <taxon>Bacillati</taxon>
        <taxon>Bacillota</taxon>
        <taxon>Negativicutes</taxon>
        <taxon>Veillonellales</taxon>
        <taxon>Veillonellaceae</taxon>
        <taxon>Veillonella</taxon>
    </lineage>
</organism>
<evidence type="ECO:0000259" key="4">
    <source>
        <dbReference type="SMART" id="SM00479"/>
    </source>
</evidence>
<dbReference type="PANTHER" id="PTHR23044:SF61">
    <property type="entry name" value="3'-5' EXORIBONUCLEASE 1-RELATED"/>
    <property type="match status" value="1"/>
</dbReference>
<evidence type="ECO:0000313" key="6">
    <source>
        <dbReference type="Proteomes" id="UP000434554"/>
    </source>
</evidence>
<dbReference type="InterPro" id="IPR013520">
    <property type="entry name" value="Ribonucl_H"/>
</dbReference>
<dbReference type="GO" id="GO:0003676">
    <property type="term" value="F:nucleic acid binding"/>
    <property type="evidence" value="ECO:0007669"/>
    <property type="project" value="InterPro"/>
</dbReference>
<accession>A0A833CBB4</accession>
<dbReference type="Pfam" id="PF00929">
    <property type="entry name" value="RNase_T"/>
    <property type="match status" value="1"/>
</dbReference>